<dbReference type="STRING" id="1802338.A2541_00515"/>
<organism evidence="1 2">
    <name type="scientific">Candidatus Taylorbacteria bacterium RIFOXYD2_FULL_36_9</name>
    <dbReference type="NCBI Taxonomy" id="1802338"/>
    <lineage>
        <taxon>Bacteria</taxon>
        <taxon>Candidatus Tayloriibacteriota</taxon>
    </lineage>
</organism>
<comment type="caution">
    <text evidence="1">The sequence shown here is derived from an EMBL/GenBank/DDBJ whole genome shotgun (WGS) entry which is preliminary data.</text>
</comment>
<accession>A0A1G2PFB3</accession>
<dbReference type="EMBL" id="MHSQ01000030">
    <property type="protein sequence ID" value="OHA46439.1"/>
    <property type="molecule type" value="Genomic_DNA"/>
</dbReference>
<name>A0A1G2PFB3_9BACT</name>
<protein>
    <submittedName>
        <fullName evidence="1">Uncharacterized protein</fullName>
    </submittedName>
</protein>
<reference evidence="1 2" key="1">
    <citation type="journal article" date="2016" name="Nat. Commun.">
        <title>Thousands of microbial genomes shed light on interconnected biogeochemical processes in an aquifer system.</title>
        <authorList>
            <person name="Anantharaman K."/>
            <person name="Brown C.T."/>
            <person name="Hug L.A."/>
            <person name="Sharon I."/>
            <person name="Castelle C.J."/>
            <person name="Probst A.J."/>
            <person name="Thomas B.C."/>
            <person name="Singh A."/>
            <person name="Wilkins M.J."/>
            <person name="Karaoz U."/>
            <person name="Brodie E.L."/>
            <person name="Williams K.H."/>
            <person name="Hubbard S.S."/>
            <person name="Banfield J.F."/>
        </authorList>
    </citation>
    <scope>NUCLEOTIDE SEQUENCE [LARGE SCALE GENOMIC DNA]</scope>
</reference>
<dbReference type="AlphaFoldDB" id="A0A1G2PFB3"/>
<evidence type="ECO:0000313" key="2">
    <source>
        <dbReference type="Proteomes" id="UP000176965"/>
    </source>
</evidence>
<dbReference type="Proteomes" id="UP000176965">
    <property type="component" value="Unassembled WGS sequence"/>
</dbReference>
<sequence length="59" mass="6888">MISKEALDKFKKIYKEHFDTELSNQDALDKATRVLRLVEIVYKHNNLHKEDKSATIITG</sequence>
<proteinExistence type="predicted"/>
<gene>
    <name evidence="1" type="ORF">A2541_00515</name>
</gene>
<evidence type="ECO:0000313" key="1">
    <source>
        <dbReference type="EMBL" id="OHA46439.1"/>
    </source>
</evidence>